<evidence type="ECO:0000256" key="5">
    <source>
        <dbReference type="ARBA" id="ARBA00022927"/>
    </source>
</evidence>
<dbReference type="AlphaFoldDB" id="I5AVH4"/>
<dbReference type="Pfam" id="PF22599">
    <property type="entry name" value="SecDF_P1_head"/>
    <property type="match status" value="1"/>
</dbReference>
<feature type="transmembrane region" description="Helical" evidence="9">
    <location>
        <begin position="551"/>
        <end position="568"/>
    </location>
</feature>
<reference evidence="15 16" key="1">
    <citation type="submission" date="2010-08" db="EMBL/GenBank/DDBJ databases">
        <authorList>
            <consortium name="US DOE Joint Genome Institute (JGI-PGF)"/>
            <person name="Lucas S."/>
            <person name="Copeland A."/>
            <person name="Lapidus A."/>
            <person name="Cheng J.-F."/>
            <person name="Bruce D."/>
            <person name="Goodwin L."/>
            <person name="Pitluck S."/>
            <person name="Land M.L."/>
            <person name="Hauser L."/>
            <person name="Chang Y.-J."/>
            <person name="Anderson I.J."/>
            <person name="Johnson E."/>
            <person name="Mulhopadhyay B."/>
            <person name="Kyrpides N."/>
            <person name="Woyke T.J."/>
        </authorList>
    </citation>
    <scope>NUCLEOTIDE SEQUENCE [LARGE SCALE GENOMIC DNA]</scope>
    <source>
        <strain evidence="15 16">6</strain>
    </source>
</reference>
<evidence type="ECO:0000259" key="12">
    <source>
        <dbReference type="Pfam" id="PF02355"/>
    </source>
</evidence>
<dbReference type="NCBIfam" id="TIGR00966">
    <property type="entry name" value="transloc_SecF"/>
    <property type="match status" value="1"/>
</dbReference>
<evidence type="ECO:0000313" key="16">
    <source>
        <dbReference type="Proteomes" id="UP000005753"/>
    </source>
</evidence>
<dbReference type="HOGENOM" id="CLU_007894_3_0_9"/>
<feature type="transmembrane region" description="Helical" evidence="9">
    <location>
        <begin position="241"/>
        <end position="264"/>
    </location>
</feature>
<dbReference type="OrthoDB" id="9805019at2"/>
<dbReference type="InterPro" id="IPR022813">
    <property type="entry name" value="SecD/SecF_arch_bac"/>
</dbReference>
<dbReference type="NCBIfam" id="TIGR01129">
    <property type="entry name" value="secD"/>
    <property type="match status" value="1"/>
</dbReference>
<feature type="transmembrane region" description="Helical" evidence="9">
    <location>
        <begin position="295"/>
        <end position="319"/>
    </location>
</feature>
<dbReference type="InterPro" id="IPR048634">
    <property type="entry name" value="SecD_SecF_C"/>
</dbReference>
<name>I5AVH4_EUBC6</name>
<feature type="transmembrane region" description="Helical" evidence="9">
    <location>
        <begin position="340"/>
        <end position="362"/>
    </location>
</feature>
<dbReference type="PANTHER" id="PTHR30081:SF1">
    <property type="entry name" value="PROTEIN TRANSLOCASE SUBUNIT SECD"/>
    <property type="match status" value="1"/>
</dbReference>
<dbReference type="InterPro" id="IPR055344">
    <property type="entry name" value="SecD_SecF_C_bact"/>
</dbReference>
<dbReference type="Gene3D" id="1.20.1640.10">
    <property type="entry name" value="Multidrug efflux transporter AcrB transmembrane domain"/>
    <property type="match status" value="2"/>
</dbReference>
<dbReference type="eggNOG" id="COG0341">
    <property type="taxonomic scope" value="Bacteria"/>
</dbReference>
<keyword evidence="6 9" id="KW-1133">Transmembrane helix</keyword>
<evidence type="ECO:0000256" key="8">
    <source>
        <dbReference type="ARBA" id="ARBA00023136"/>
    </source>
</evidence>
<comment type="subunit">
    <text evidence="9">Forms a complex with SecF. Part of the essential Sec protein translocation apparatus which comprises SecA, SecYEG and auxiliary proteins SecDF. Other proteins may also be involved.</text>
</comment>
<dbReference type="HAMAP" id="MF_01463_B">
    <property type="entry name" value="SecD_B"/>
    <property type="match status" value="1"/>
</dbReference>
<keyword evidence="8 9" id="KW-0472">Membrane</keyword>
<gene>
    <name evidence="10" type="primary">secF</name>
    <name evidence="9" type="synonym">secD</name>
    <name evidence="15" type="ORF">EubceDRAFT1_2024</name>
</gene>
<feature type="transmembrane region" description="Helical" evidence="9">
    <location>
        <begin position="683"/>
        <end position="708"/>
    </location>
</feature>
<dbReference type="GO" id="GO:0065002">
    <property type="term" value="P:intracellular protein transmembrane transport"/>
    <property type="evidence" value="ECO:0007669"/>
    <property type="project" value="UniProtKB-UniRule"/>
</dbReference>
<dbReference type="NCBIfam" id="TIGR00916">
    <property type="entry name" value="2A0604s01"/>
    <property type="match status" value="1"/>
</dbReference>
<dbReference type="GO" id="GO:0006605">
    <property type="term" value="P:protein targeting"/>
    <property type="evidence" value="ECO:0007669"/>
    <property type="project" value="UniProtKB-UniRule"/>
</dbReference>
<dbReference type="Gene3D" id="3.30.1360.200">
    <property type="match status" value="1"/>
</dbReference>
<dbReference type="Pfam" id="PF02355">
    <property type="entry name" value="SecD_SecF_C"/>
    <property type="match status" value="2"/>
</dbReference>
<dbReference type="Pfam" id="PF21760">
    <property type="entry name" value="SecD_1st"/>
    <property type="match status" value="1"/>
</dbReference>
<comment type="caution">
    <text evidence="9">Lacks conserved residue(s) required for the propagation of feature annotation.</text>
</comment>
<sequence>MKKKQSIAVLLLLVIVTVFLGFTVVQGVGSKHTGAMKNIRTGLDLSGGVSITYEATESAPSQKDMDDTIYKLQQRVTQYSTEANVYQQGLNRINVEIPGVSDANEILEALGKPGSLVFTDAEGKTVLEGSDIADAQGVSGTDQQQQRQYLVELVMTKEGAKKFQEATAANVGKQIAIVYDGKTVSAPTVKSEISGGKAQIDGMSSLEEAQQLASFIRIGSLKLELKEVYSNVVGASLGQDALSGSVLAGLIGVAIVVLFMIVFFRISGFAAGWALVLFTLLDLAFMNAFDITLTLPGIAGVILTIGMAVDANVIIYTRVREEIAAGTTVNRSLRAGFHKAFSAIFDGQITTLIAAAVLYVLGTGSIQGFATTLAIGTGLSMFTALAVSRWISYALYGAGFRSPALYGKTEHKRIIDFVGKRAIPFIIAVLLVLSVPVGIGINRANINKGLNYSLDFIGGTATNVDFGEDLSLADLDAKVKPVVQKVTGNKDIQFQKIKGGTSVIIKTRELDLAKRDELNEALAKEFKKVDVSKIQAENISSTISGEMRRNAIIAVIIAVLAMLFYIFVRFRDIRFATSAVIALVHDISIVLCYYVWTRASVGSTFIAVMLTILGYSINATIVIFDRVRENLSTMQGESYRSIVNASVTQTLTRSLYSNLTTLITILSLFIMASVRGISSVAEFSLPIIVGLVAGCFSSVFVTGPLWFIMKTRNGKKDIDAQESQDIFAKTDNVEVAFATAGSSKKHVKKDRSELSSTPRRRGKNRR</sequence>
<dbReference type="InterPro" id="IPR048631">
    <property type="entry name" value="SecD_1st"/>
</dbReference>
<evidence type="ECO:0000256" key="10">
    <source>
        <dbReference type="HAMAP-Rule" id="MF_01464"/>
    </source>
</evidence>
<keyword evidence="7 9" id="KW-0811">Translocation</keyword>
<dbReference type="InterPro" id="IPR005665">
    <property type="entry name" value="SecF_bac"/>
</dbReference>
<dbReference type="HAMAP" id="MF_01464_B">
    <property type="entry name" value="SecF_B"/>
    <property type="match status" value="1"/>
</dbReference>
<dbReference type="eggNOG" id="COG0342">
    <property type="taxonomic scope" value="Bacteria"/>
</dbReference>
<feature type="transmembrane region" description="Helical" evidence="9">
    <location>
        <begin position="368"/>
        <end position="391"/>
    </location>
</feature>
<dbReference type="InterPro" id="IPR022645">
    <property type="entry name" value="SecD/SecF_bac"/>
</dbReference>
<dbReference type="GO" id="GO:0005886">
    <property type="term" value="C:plasma membrane"/>
    <property type="evidence" value="ECO:0007669"/>
    <property type="project" value="UniProtKB-SubCell"/>
</dbReference>
<comment type="subunit">
    <text evidence="10">Forms a complex with SecD. Part of the essential Sec protein translocation apparatus which comprises SecA, SecYEG and auxiliary proteins SecDF. Other proteins may also be involved.</text>
</comment>
<feature type="transmembrane region" description="Helical" evidence="9">
    <location>
        <begin position="602"/>
        <end position="624"/>
    </location>
</feature>
<comment type="similarity">
    <text evidence="10">Belongs to the SecD/SecF family. SecF subfamily.</text>
</comment>
<evidence type="ECO:0000256" key="3">
    <source>
        <dbReference type="ARBA" id="ARBA00022475"/>
    </source>
</evidence>
<dbReference type="Pfam" id="PF07549">
    <property type="entry name" value="Sec_GG"/>
    <property type="match status" value="1"/>
</dbReference>
<feature type="domain" description="SecDF P1 head subdomain" evidence="14">
    <location>
        <begin position="124"/>
        <end position="222"/>
    </location>
</feature>
<evidence type="ECO:0000256" key="9">
    <source>
        <dbReference type="HAMAP-Rule" id="MF_01463"/>
    </source>
</evidence>
<evidence type="ECO:0000256" key="6">
    <source>
        <dbReference type="ARBA" id="ARBA00022989"/>
    </source>
</evidence>
<keyword evidence="16" id="KW-1185">Reference proteome</keyword>
<accession>I5AVH4</accession>
<dbReference type="EMBL" id="CM001487">
    <property type="protein sequence ID" value="EIM57797.1"/>
    <property type="molecule type" value="Genomic_DNA"/>
</dbReference>
<feature type="domain" description="Protein export membrane protein SecD/SecF C-terminal" evidence="12">
    <location>
        <begin position="522"/>
        <end position="711"/>
    </location>
</feature>
<keyword evidence="3 9" id="KW-1003">Cell membrane</keyword>
<comment type="similarity">
    <text evidence="9">Belongs to the SecD/SecF family. SecD subfamily.</text>
</comment>
<evidence type="ECO:0000256" key="1">
    <source>
        <dbReference type="ARBA" id="ARBA00004651"/>
    </source>
</evidence>
<comment type="function">
    <text evidence="9">Part of the Sec protein translocase complex. Interacts with the SecYEG preprotein conducting channel. SecDF uses the proton motive force (PMF) to complete protein translocation after the ATP-dependent function of SecA.</text>
</comment>
<feature type="transmembrane region" description="Helical" evidence="9">
    <location>
        <begin position="271"/>
        <end position="289"/>
    </location>
</feature>
<evidence type="ECO:0000259" key="13">
    <source>
        <dbReference type="Pfam" id="PF21760"/>
    </source>
</evidence>
<dbReference type="GO" id="GO:0043952">
    <property type="term" value="P:protein transport by the Sec complex"/>
    <property type="evidence" value="ECO:0007669"/>
    <property type="project" value="UniProtKB-UniRule"/>
</dbReference>
<dbReference type="InterPro" id="IPR054384">
    <property type="entry name" value="SecDF_P1_head"/>
</dbReference>
<dbReference type="PRINTS" id="PR01755">
    <property type="entry name" value="SECFTRNLCASE"/>
</dbReference>
<evidence type="ECO:0000313" key="15">
    <source>
        <dbReference type="EMBL" id="EIM57797.1"/>
    </source>
</evidence>
<evidence type="ECO:0000259" key="14">
    <source>
        <dbReference type="Pfam" id="PF22599"/>
    </source>
</evidence>
<keyword evidence="5 9" id="KW-0653">Protein transport</keyword>
<feature type="transmembrane region" description="Helical" evidence="9">
    <location>
        <begin position="575"/>
        <end position="596"/>
    </location>
</feature>
<dbReference type="Proteomes" id="UP000005753">
    <property type="component" value="Chromosome"/>
</dbReference>
<organism evidence="15 16">
    <name type="scientific">Eubacterium cellulosolvens (strain ATCC 43171 / JCM 9499 / 6)</name>
    <name type="common">Cillobacterium cellulosolvens</name>
    <dbReference type="NCBI Taxonomy" id="633697"/>
    <lineage>
        <taxon>Bacteria</taxon>
        <taxon>Bacillati</taxon>
        <taxon>Bacillota</taxon>
        <taxon>Clostridia</taxon>
        <taxon>Eubacteriales</taxon>
        <taxon>Eubacteriaceae</taxon>
        <taxon>Eubacterium</taxon>
    </lineage>
</organism>
<reference evidence="15 16" key="2">
    <citation type="submission" date="2012-02" db="EMBL/GenBank/DDBJ databases">
        <title>Improved High-Quality Draft sequence of Eubacterium cellulosolvens 6.</title>
        <authorList>
            <consortium name="US DOE Joint Genome Institute"/>
            <person name="Lucas S."/>
            <person name="Han J."/>
            <person name="Lapidus A."/>
            <person name="Cheng J.-F."/>
            <person name="Goodwin L."/>
            <person name="Pitluck S."/>
            <person name="Peters L."/>
            <person name="Mikhailova N."/>
            <person name="Gu W."/>
            <person name="Detter J.C."/>
            <person name="Han C."/>
            <person name="Tapia R."/>
            <person name="Land M."/>
            <person name="Hauser L."/>
            <person name="Kyrpides N."/>
            <person name="Ivanova N."/>
            <person name="Pagani I."/>
            <person name="Johnson E."/>
            <person name="Mukhopadhyay B."/>
            <person name="Anderson I."/>
            <person name="Woyke T."/>
        </authorList>
    </citation>
    <scope>NUCLEOTIDE SEQUENCE [LARGE SCALE GENOMIC DNA]</scope>
    <source>
        <strain evidence="15 16">6</strain>
    </source>
</reference>
<feature type="region of interest" description="Disordered" evidence="11">
    <location>
        <begin position="740"/>
        <end position="766"/>
    </location>
</feature>
<dbReference type="SUPFAM" id="SSF82866">
    <property type="entry name" value="Multidrug efflux transporter AcrB transmembrane domain"/>
    <property type="match status" value="2"/>
</dbReference>
<keyword evidence="4 9" id="KW-0812">Transmembrane</keyword>
<feature type="domain" description="Protein export membrane protein SecD/SecF C-terminal" evidence="12">
    <location>
        <begin position="226"/>
        <end position="387"/>
    </location>
</feature>
<evidence type="ECO:0000256" key="7">
    <source>
        <dbReference type="ARBA" id="ARBA00023010"/>
    </source>
</evidence>
<evidence type="ECO:0000256" key="4">
    <source>
        <dbReference type="ARBA" id="ARBA00022692"/>
    </source>
</evidence>
<evidence type="ECO:0000256" key="11">
    <source>
        <dbReference type="SAM" id="MobiDB-lite"/>
    </source>
</evidence>
<feature type="domain" description="Protein translocase subunit SecDF P1" evidence="13">
    <location>
        <begin position="65"/>
        <end position="121"/>
    </location>
</feature>
<dbReference type="GO" id="GO:0015450">
    <property type="term" value="F:protein-transporting ATPase activity"/>
    <property type="evidence" value="ECO:0007669"/>
    <property type="project" value="InterPro"/>
</dbReference>
<proteinExistence type="inferred from homology"/>
<dbReference type="STRING" id="633697.EubceDRAFT1_2024"/>
<feature type="transmembrane region" description="Helical" evidence="9">
    <location>
        <begin position="422"/>
        <end position="441"/>
    </location>
</feature>
<dbReference type="InterPro" id="IPR005791">
    <property type="entry name" value="SecD"/>
</dbReference>
<evidence type="ECO:0000256" key="2">
    <source>
        <dbReference type="ARBA" id="ARBA00022448"/>
    </source>
</evidence>
<dbReference type="PANTHER" id="PTHR30081">
    <property type="entry name" value="PROTEIN-EXPORT MEMBRANE PROTEIN SEC"/>
    <property type="match status" value="1"/>
</dbReference>
<protein>
    <recommendedName>
        <fullName evidence="9 10">Multifunctional fusion protein</fullName>
    </recommendedName>
    <domain>
        <recommendedName>
            <fullName evidence="9">Protein translocase subunit SecD</fullName>
        </recommendedName>
    </domain>
    <domain>
        <recommendedName>
            <fullName evidence="10">Protein-export membrane protein SecF</fullName>
        </recommendedName>
    </domain>
</protein>
<feature type="transmembrane region" description="Helical" evidence="9">
    <location>
        <begin position="655"/>
        <end position="677"/>
    </location>
</feature>
<keyword evidence="2 9" id="KW-0813">Transport</keyword>
<comment type="subcellular location">
    <subcellularLocation>
        <location evidence="1 9">Cell membrane</location>
        <topology evidence="1 9">Multi-pass membrane protein</topology>
    </subcellularLocation>
</comment>
<dbReference type="InterPro" id="IPR022646">
    <property type="entry name" value="SecD/SecF_CS"/>
</dbReference>